<keyword evidence="1" id="KW-1133">Transmembrane helix</keyword>
<organism evidence="2 3">
    <name type="scientific">Arthrobacter parietis</name>
    <dbReference type="NCBI Taxonomy" id="271434"/>
    <lineage>
        <taxon>Bacteria</taxon>
        <taxon>Bacillati</taxon>
        <taxon>Actinomycetota</taxon>
        <taxon>Actinomycetes</taxon>
        <taxon>Micrococcales</taxon>
        <taxon>Micrococcaceae</taxon>
        <taxon>Arthrobacter</taxon>
    </lineage>
</organism>
<feature type="transmembrane region" description="Helical" evidence="1">
    <location>
        <begin position="40"/>
        <end position="64"/>
    </location>
</feature>
<comment type="caution">
    <text evidence="2">The sequence shown here is derived from an EMBL/GenBank/DDBJ whole genome shotgun (WGS) entry which is preliminary data.</text>
</comment>
<keyword evidence="1" id="KW-0812">Transmembrane</keyword>
<keyword evidence="3" id="KW-1185">Reference proteome</keyword>
<dbReference type="Proteomes" id="UP001500974">
    <property type="component" value="Unassembled WGS sequence"/>
</dbReference>
<feature type="transmembrane region" description="Helical" evidence="1">
    <location>
        <begin position="7"/>
        <end position="28"/>
    </location>
</feature>
<accession>A0ABN3AU62</accession>
<keyword evidence="1" id="KW-0472">Membrane</keyword>
<gene>
    <name evidence="2" type="ORF">GCM10009784_14870</name>
</gene>
<reference evidence="2 3" key="1">
    <citation type="journal article" date="2019" name="Int. J. Syst. Evol. Microbiol.">
        <title>The Global Catalogue of Microorganisms (GCM) 10K type strain sequencing project: providing services to taxonomists for standard genome sequencing and annotation.</title>
        <authorList>
            <consortium name="The Broad Institute Genomics Platform"/>
            <consortium name="The Broad Institute Genome Sequencing Center for Infectious Disease"/>
            <person name="Wu L."/>
            <person name="Ma J."/>
        </authorList>
    </citation>
    <scope>NUCLEOTIDE SEQUENCE [LARGE SCALE GENOMIC DNA]</scope>
    <source>
        <strain evidence="2 3">JCM 14917</strain>
    </source>
</reference>
<dbReference type="EMBL" id="BAAAON010000001">
    <property type="protein sequence ID" value="GAA2174851.1"/>
    <property type="molecule type" value="Genomic_DNA"/>
</dbReference>
<evidence type="ECO:0000256" key="1">
    <source>
        <dbReference type="SAM" id="Phobius"/>
    </source>
</evidence>
<dbReference type="RefSeq" id="WP_277359669.1">
    <property type="nucleotide sequence ID" value="NZ_BAAAON010000001.1"/>
</dbReference>
<evidence type="ECO:0000313" key="2">
    <source>
        <dbReference type="EMBL" id="GAA2174851.1"/>
    </source>
</evidence>
<sequence>MKDLRLIGMIIMAIGATLVAAMFALMLYSRMLHPNSVPILPGLLLILGGGIGATGAILLAIATVRLHRNKNPRS</sequence>
<evidence type="ECO:0000313" key="3">
    <source>
        <dbReference type="Proteomes" id="UP001500974"/>
    </source>
</evidence>
<proteinExistence type="predicted"/>
<name>A0ABN3AU62_9MICC</name>
<protein>
    <submittedName>
        <fullName evidence="2">Uncharacterized protein</fullName>
    </submittedName>
</protein>